<dbReference type="GO" id="GO:0005634">
    <property type="term" value="C:nucleus"/>
    <property type="evidence" value="ECO:0007669"/>
    <property type="project" value="TreeGrafter"/>
</dbReference>
<dbReference type="OMA" id="CVVKDAQ"/>
<dbReference type="InterPro" id="IPR040031">
    <property type="entry name" value="Codanin-1"/>
</dbReference>
<sequence>MEQAEELELEPEQHLKHLLNKLESIELAQLPENFKAYFQREQSSLEDFAIYFLAALRQHTEQHFRNSQSNESDASKSQTPVRQPKPPIQTEHELNESQLSQLSIGNVSTPVRQQSHGRRSTGGQFNSTPQSNDRTSNRSAGGGASASSSSFCLGDFLLNTTPNHSQQRSKKKQLTPQSNTTQDNANNKSQKPRRRVVPMTISKNVSSCSSFGDTSSFSNENNLLRLSQTCELDRSQGAELEQEARKTLLLRRQEIKSEAPVEQEREREREQNIRDIEPVSLEHVRQTKSLQVLASIYALLMNLNLVPNVLSEIGYALQLLNIRNVEADENPTKSEPEASFALLTGYKECIYFAVQLLEQQKELLMQLDRKSLAVLLQHERLSLLSKEMQSQLELTYQQKQQLKSKWENFPEIPNPQQNVYYQHEKDSRDNFPTQQEFGAFKTQRDLFYKALKQWEQLHLNRVFCFARDLGNCVREIFAQSEHAVNMAHFAKLFVSQLLMSSGETHESPEELGLKLDQQRLNRLAQRLITSNSSVEDQFPRTQAFFRDFIGECGSLAFLVQLQLALYVQLLRHNDSSFELLPLNPDGEEDGEVVQSPFIVRPQALAELLMLAKFLGYVCAFPYNRSPNSYACPQQLQLRRQFQPPFEMRTHLERAMRQDKLLITLPWLVQYLAMLDLVTLQLPATLATLELLYALYEGALANENQQFFITRICIGWLLESQPVLSSGYYSQRSSKSLDGASAALVADCLRSLSISYKGQAAALLEQLLPVACPSLHEFCVSITPSQRQVQRNGRFRYITTRLEQLNGSKKLQSEETDDALQTVQASPFDQKQRKLVDAFLHSQNASMRRLLEFVTERSFKCVVKDAQQSILLPSKSAADTQVNGIKSTQQQEVYRELQRIYQQARIQASQQWAEQVPAMLEQRIVQSLQALLPLNTHEVVRRTYTHLIRQQAQPQLQQWLETSVIKSNFYHGDLQEVASKVCRANKSNNQAASSSGNSNEMCLTEASGLSVSEILHELQQWVYCLSMRPDYLSYMTDLQGLLDRTKQAVQLKQLPRYFYQLIGSVLVRLIQLLIFRQPHLLTQAVISTSCEVWLTPQVCSTDDATPGFLESLLNVSFVQELSSNPSSFQLLHHLLHAMLEARVLSVDKLNQLFLPLFKENWTPPVWSSLSQLLHQLSQNHSDGDNNKVDDDDKSHLFMEMLADLSQDLDSF</sequence>
<feature type="compositionally biased region" description="Polar residues" evidence="1">
    <location>
        <begin position="65"/>
        <end position="81"/>
    </location>
</feature>
<dbReference type="RefSeq" id="XP_023167053.2">
    <property type="nucleotide sequence ID" value="XM_023311285.2"/>
</dbReference>
<dbReference type="Proteomes" id="UP000504633">
    <property type="component" value="Unplaced"/>
</dbReference>
<reference evidence="4" key="1">
    <citation type="submission" date="2025-08" db="UniProtKB">
        <authorList>
            <consortium name="RefSeq"/>
        </authorList>
    </citation>
    <scope>IDENTIFICATION</scope>
    <source>
        <strain evidence="4">15085-1641.00</strain>
        <tissue evidence="4">Whole body</tissue>
    </source>
</reference>
<dbReference type="KEGG" id="dhe:111596850"/>
<organism evidence="3 4">
    <name type="scientific">Drosophila hydei</name>
    <name type="common">Fruit fly</name>
    <dbReference type="NCBI Taxonomy" id="7224"/>
    <lineage>
        <taxon>Eukaryota</taxon>
        <taxon>Metazoa</taxon>
        <taxon>Ecdysozoa</taxon>
        <taxon>Arthropoda</taxon>
        <taxon>Hexapoda</taxon>
        <taxon>Insecta</taxon>
        <taxon>Pterygota</taxon>
        <taxon>Neoptera</taxon>
        <taxon>Endopterygota</taxon>
        <taxon>Diptera</taxon>
        <taxon>Brachycera</taxon>
        <taxon>Muscomorpha</taxon>
        <taxon>Ephydroidea</taxon>
        <taxon>Drosophilidae</taxon>
        <taxon>Drosophila</taxon>
    </lineage>
</organism>
<name>A0A6J1LQ35_DROHY</name>
<keyword evidence="3" id="KW-1185">Reference proteome</keyword>
<dbReference type="PANTHER" id="PTHR28678:SF1">
    <property type="entry name" value="CODANIN-1"/>
    <property type="match status" value="1"/>
</dbReference>
<proteinExistence type="predicted"/>
<evidence type="ECO:0000259" key="2">
    <source>
        <dbReference type="Pfam" id="PF15296"/>
    </source>
</evidence>
<dbReference type="PANTHER" id="PTHR28678">
    <property type="entry name" value="CODANIN-1"/>
    <property type="match status" value="1"/>
</dbReference>
<dbReference type="OrthoDB" id="20982at2759"/>
<dbReference type="InterPro" id="IPR028171">
    <property type="entry name" value="Codanin-1_C"/>
</dbReference>
<dbReference type="CTD" id="46719"/>
<dbReference type="Pfam" id="PF15296">
    <property type="entry name" value="Codanin-1_C"/>
    <property type="match status" value="1"/>
</dbReference>
<feature type="compositionally biased region" description="Polar residues" evidence="1">
    <location>
        <begin position="174"/>
        <end position="189"/>
    </location>
</feature>
<feature type="compositionally biased region" description="Polar residues" evidence="1">
    <location>
        <begin position="121"/>
        <end position="138"/>
    </location>
</feature>
<dbReference type="GO" id="GO:0006325">
    <property type="term" value="P:chromatin organization"/>
    <property type="evidence" value="ECO:0007669"/>
    <property type="project" value="TreeGrafter"/>
</dbReference>
<evidence type="ECO:0000256" key="1">
    <source>
        <dbReference type="SAM" id="MobiDB-lite"/>
    </source>
</evidence>
<dbReference type="GeneID" id="111596850"/>
<evidence type="ECO:0000313" key="3">
    <source>
        <dbReference type="Proteomes" id="UP000504633"/>
    </source>
</evidence>
<feature type="compositionally biased region" description="Polar residues" evidence="1">
    <location>
        <begin position="96"/>
        <end position="114"/>
    </location>
</feature>
<dbReference type="AlphaFoldDB" id="A0A6J1LQ35"/>
<accession>A0A6J1LQ35</accession>
<gene>
    <name evidence="4" type="primary">LOC111596850</name>
</gene>
<protein>
    <submittedName>
        <fullName evidence="4">Protein disks lost</fullName>
    </submittedName>
</protein>
<feature type="region of interest" description="Disordered" evidence="1">
    <location>
        <begin position="62"/>
        <end position="198"/>
    </location>
</feature>
<evidence type="ECO:0000313" key="4">
    <source>
        <dbReference type="RefSeq" id="XP_023167053.2"/>
    </source>
</evidence>
<feature type="domain" description="Codanin-1 C-terminal" evidence="2">
    <location>
        <begin position="757"/>
        <end position="882"/>
    </location>
</feature>